<proteinExistence type="predicted"/>
<reference evidence="1" key="1">
    <citation type="submission" date="2014-09" db="EMBL/GenBank/DDBJ databases">
        <authorList>
            <person name="Magalhaes I.L.F."/>
            <person name="Oliveira U."/>
            <person name="Santos F.R."/>
            <person name="Vidigal T.H.D.A."/>
            <person name="Brescovit A.D."/>
            <person name="Santos A.J."/>
        </authorList>
    </citation>
    <scope>NUCLEOTIDE SEQUENCE</scope>
    <source>
        <tissue evidence="1">Shoot tissue taken approximately 20 cm above the soil surface</tissue>
    </source>
</reference>
<protein>
    <submittedName>
        <fullName evidence="1">Uncharacterized protein</fullName>
    </submittedName>
</protein>
<evidence type="ECO:0000313" key="1">
    <source>
        <dbReference type="EMBL" id="JAD65731.1"/>
    </source>
</evidence>
<name>A0A0A9BQT2_ARUDO</name>
<organism evidence="1">
    <name type="scientific">Arundo donax</name>
    <name type="common">Giant reed</name>
    <name type="synonym">Donax arundinaceus</name>
    <dbReference type="NCBI Taxonomy" id="35708"/>
    <lineage>
        <taxon>Eukaryota</taxon>
        <taxon>Viridiplantae</taxon>
        <taxon>Streptophyta</taxon>
        <taxon>Embryophyta</taxon>
        <taxon>Tracheophyta</taxon>
        <taxon>Spermatophyta</taxon>
        <taxon>Magnoliopsida</taxon>
        <taxon>Liliopsida</taxon>
        <taxon>Poales</taxon>
        <taxon>Poaceae</taxon>
        <taxon>PACMAD clade</taxon>
        <taxon>Arundinoideae</taxon>
        <taxon>Arundineae</taxon>
        <taxon>Arundo</taxon>
    </lineage>
</organism>
<dbReference type="EMBL" id="GBRH01232164">
    <property type="protein sequence ID" value="JAD65731.1"/>
    <property type="molecule type" value="Transcribed_RNA"/>
</dbReference>
<sequence length="18" mass="2061">MVHYAIEVGLIHEMCSTQ</sequence>
<reference evidence="1" key="2">
    <citation type="journal article" date="2015" name="Data Brief">
        <title>Shoot transcriptome of the giant reed, Arundo donax.</title>
        <authorList>
            <person name="Barrero R.A."/>
            <person name="Guerrero F.D."/>
            <person name="Moolhuijzen P."/>
            <person name="Goolsby J.A."/>
            <person name="Tidwell J."/>
            <person name="Bellgard S.E."/>
            <person name="Bellgard M.I."/>
        </authorList>
    </citation>
    <scope>NUCLEOTIDE SEQUENCE</scope>
    <source>
        <tissue evidence="1">Shoot tissue taken approximately 20 cm above the soil surface</tissue>
    </source>
</reference>
<dbReference type="AlphaFoldDB" id="A0A0A9BQT2"/>
<accession>A0A0A9BQT2</accession>